<gene>
    <name evidence="1" type="ORF">LPC04_14030</name>
</gene>
<name>A0A9X1YR53_9BURK</name>
<proteinExistence type="predicted"/>
<evidence type="ECO:0000313" key="2">
    <source>
        <dbReference type="Proteomes" id="UP001139353"/>
    </source>
</evidence>
<comment type="caution">
    <text evidence="1">The sequence shown here is derived from an EMBL/GenBank/DDBJ whole genome shotgun (WGS) entry which is preliminary data.</text>
</comment>
<dbReference type="Proteomes" id="UP001139353">
    <property type="component" value="Unassembled WGS sequence"/>
</dbReference>
<protein>
    <recommendedName>
        <fullName evidence="3">SIR2-like domain-containing protein</fullName>
    </recommendedName>
</protein>
<dbReference type="RefSeq" id="WP_275682867.1">
    <property type="nucleotide sequence ID" value="NZ_JAJLJH010000003.1"/>
</dbReference>
<reference evidence="1" key="1">
    <citation type="submission" date="2021-11" db="EMBL/GenBank/DDBJ databases">
        <title>BS-T2-15 a new species belonging to the Comamonadaceae family isolated from the soil of a French oak forest.</title>
        <authorList>
            <person name="Mieszkin S."/>
            <person name="Alain K."/>
        </authorList>
    </citation>
    <scope>NUCLEOTIDE SEQUENCE</scope>
    <source>
        <strain evidence="1">BS-T2-15</strain>
    </source>
</reference>
<evidence type="ECO:0000313" key="1">
    <source>
        <dbReference type="EMBL" id="MCK9686826.1"/>
    </source>
</evidence>
<dbReference type="EMBL" id="JAJLJH010000003">
    <property type="protein sequence ID" value="MCK9686826.1"/>
    <property type="molecule type" value="Genomic_DNA"/>
</dbReference>
<dbReference type="AlphaFoldDB" id="A0A9X1YR53"/>
<accession>A0A9X1YR53</accession>
<organism evidence="1 2">
    <name type="scientific">Scleromatobacter humisilvae</name>
    <dbReference type="NCBI Taxonomy" id="2897159"/>
    <lineage>
        <taxon>Bacteria</taxon>
        <taxon>Pseudomonadati</taxon>
        <taxon>Pseudomonadota</taxon>
        <taxon>Betaproteobacteria</taxon>
        <taxon>Burkholderiales</taxon>
        <taxon>Sphaerotilaceae</taxon>
        <taxon>Scleromatobacter</taxon>
    </lineage>
</organism>
<evidence type="ECO:0008006" key="3">
    <source>
        <dbReference type="Google" id="ProtNLM"/>
    </source>
</evidence>
<sequence>MRALLEANRGDLALVIGNGINRFDAPAATNSWEGLLQSLARNYIDPRHGPVPPGVSPTEFYDIVDLAIGRASGAPKLQAEFCKLMSGWKPLPQHAWIMDWARRGSVPVLTTNFEATLAAACSATLRRCGTERGNAFYPWFKCFSTQDVADPLATFAIWHVNGFQQYRQSIRLGLADYMGSVNKARGWLYSSGTRLFGASDIRKWAGALTWLQPFLHKPLLFMGLGLEQDEVFLRWLLIERARYFSKYPHRRKDGWYVHVGALDAGKAFFLRGVGIEPVAVDDYARIYEEATWR</sequence>
<keyword evidence="2" id="KW-1185">Reference proteome</keyword>